<dbReference type="PANTHER" id="PTHR33321">
    <property type="match status" value="1"/>
</dbReference>
<comment type="caution">
    <text evidence="2">The sequence shown here is derived from an EMBL/GenBank/DDBJ whole genome shotgun (WGS) entry which is preliminary data.</text>
</comment>
<evidence type="ECO:0000313" key="2">
    <source>
        <dbReference type="EMBL" id="TQD72295.1"/>
    </source>
</evidence>
<dbReference type="InterPro" id="IPR007541">
    <property type="entry name" value="Uncharacterised_BSP"/>
</dbReference>
<organism evidence="2 3">
    <name type="scientific">Malus baccata</name>
    <name type="common">Siberian crab apple</name>
    <name type="synonym">Pyrus baccata</name>
    <dbReference type="NCBI Taxonomy" id="106549"/>
    <lineage>
        <taxon>Eukaryota</taxon>
        <taxon>Viridiplantae</taxon>
        <taxon>Streptophyta</taxon>
        <taxon>Embryophyta</taxon>
        <taxon>Tracheophyta</taxon>
        <taxon>Spermatophyta</taxon>
        <taxon>Magnoliopsida</taxon>
        <taxon>eudicotyledons</taxon>
        <taxon>Gunneridae</taxon>
        <taxon>Pentapetalae</taxon>
        <taxon>rosids</taxon>
        <taxon>fabids</taxon>
        <taxon>Rosales</taxon>
        <taxon>Rosaceae</taxon>
        <taxon>Amygdaloideae</taxon>
        <taxon>Maleae</taxon>
        <taxon>Malus</taxon>
    </lineage>
</organism>
<dbReference type="AlphaFoldDB" id="A0A540KDI7"/>
<name>A0A540KDI7_MALBA</name>
<protein>
    <submittedName>
        <fullName evidence="2">Uncharacterized protein</fullName>
    </submittedName>
</protein>
<evidence type="ECO:0000313" key="3">
    <source>
        <dbReference type="Proteomes" id="UP000315295"/>
    </source>
</evidence>
<gene>
    <name evidence="2" type="ORF">C1H46_042167</name>
</gene>
<keyword evidence="1" id="KW-0472">Membrane</keyword>
<feature type="transmembrane region" description="Helical" evidence="1">
    <location>
        <begin position="37"/>
        <end position="59"/>
    </location>
</feature>
<dbReference type="Pfam" id="PF04450">
    <property type="entry name" value="BSP"/>
    <property type="match status" value="1"/>
</dbReference>
<sequence length="165" mass="18482">DHEASKGFDISNVNDAEDFVACRRFDLFYISNNKASLSSMLAISSNTFFTLTTIIIIIIPRSTPSIMEHAEHALDLAIRRGIMRVWIWDGEARAPPELIDGMVEYARIVAERSFGHMRSYGTVTGTKQPECDKFWWKGKDPEVVGQFHPTAERGCEGQVARSDGG</sequence>
<reference evidence="2 3" key="1">
    <citation type="journal article" date="2019" name="G3 (Bethesda)">
        <title>Sequencing of a Wild Apple (Malus baccata) Genome Unravels the Differences Between Cultivated and Wild Apple Species Regarding Disease Resistance and Cold Tolerance.</title>
        <authorList>
            <person name="Chen X."/>
        </authorList>
    </citation>
    <scope>NUCLEOTIDE SEQUENCE [LARGE SCALE GENOMIC DNA]</scope>
    <source>
        <strain evidence="3">cv. Shandingzi</strain>
        <tissue evidence="2">Leaves</tissue>
    </source>
</reference>
<dbReference type="PANTHER" id="PTHR33321:SF3">
    <property type="entry name" value="OS05G0582000 PROTEIN"/>
    <property type="match status" value="1"/>
</dbReference>
<accession>A0A540KDI7</accession>
<evidence type="ECO:0000256" key="1">
    <source>
        <dbReference type="SAM" id="Phobius"/>
    </source>
</evidence>
<dbReference type="EMBL" id="VIEB01001425">
    <property type="protein sequence ID" value="TQD72295.1"/>
    <property type="molecule type" value="Genomic_DNA"/>
</dbReference>
<dbReference type="Proteomes" id="UP000315295">
    <property type="component" value="Unassembled WGS sequence"/>
</dbReference>
<keyword evidence="3" id="KW-1185">Reference proteome</keyword>
<keyword evidence="1" id="KW-0812">Transmembrane</keyword>
<feature type="non-terminal residue" evidence="2">
    <location>
        <position position="1"/>
    </location>
</feature>
<proteinExistence type="predicted"/>
<keyword evidence="1" id="KW-1133">Transmembrane helix</keyword>